<dbReference type="AlphaFoldDB" id="A0A518HJS6"/>
<accession>A0A518HJS6</accession>
<reference evidence="1 2" key="1">
    <citation type="submission" date="2019-03" db="EMBL/GenBank/DDBJ databases">
        <title>Deep-cultivation of Planctomycetes and their phenomic and genomic characterization uncovers novel biology.</title>
        <authorList>
            <person name="Wiegand S."/>
            <person name="Jogler M."/>
            <person name="Boedeker C."/>
            <person name="Pinto D."/>
            <person name="Vollmers J."/>
            <person name="Rivas-Marin E."/>
            <person name="Kohn T."/>
            <person name="Peeters S.H."/>
            <person name="Heuer A."/>
            <person name="Rast P."/>
            <person name="Oberbeckmann S."/>
            <person name="Bunk B."/>
            <person name="Jeske O."/>
            <person name="Meyerdierks A."/>
            <person name="Storesund J.E."/>
            <person name="Kallscheuer N."/>
            <person name="Luecker S."/>
            <person name="Lage O.M."/>
            <person name="Pohl T."/>
            <person name="Merkel B.J."/>
            <person name="Hornburger P."/>
            <person name="Mueller R.-W."/>
            <person name="Bruemmer F."/>
            <person name="Labrenz M."/>
            <person name="Spormann A.M."/>
            <person name="Op den Camp H."/>
            <person name="Overmann J."/>
            <person name="Amann R."/>
            <person name="Jetten M.S.M."/>
            <person name="Mascher T."/>
            <person name="Medema M.H."/>
            <person name="Devos D.P."/>
            <person name="Kaster A.-K."/>
            <person name="Ovreas L."/>
            <person name="Rohde M."/>
            <person name="Galperin M.Y."/>
            <person name="Jogler C."/>
        </authorList>
    </citation>
    <scope>NUCLEOTIDE SEQUENCE [LARGE SCALE GENOMIC DNA]</scope>
    <source>
        <strain evidence="1 2">Enr13</strain>
    </source>
</reference>
<dbReference type="EMBL" id="CP037423">
    <property type="protein sequence ID" value="QDV41020.1"/>
    <property type="molecule type" value="Genomic_DNA"/>
</dbReference>
<dbReference type="Proteomes" id="UP000319004">
    <property type="component" value="Chromosome"/>
</dbReference>
<dbReference type="KEGG" id="snep:Enr13x_08580"/>
<gene>
    <name evidence="1" type="ORF">Enr13x_08580</name>
</gene>
<evidence type="ECO:0000313" key="1">
    <source>
        <dbReference type="EMBL" id="QDV41020.1"/>
    </source>
</evidence>
<proteinExistence type="predicted"/>
<keyword evidence="2" id="KW-1185">Reference proteome</keyword>
<sequence>MIRFHCMTSVFSGATTNGILRIGNASKFKDAFPYLGEIGNTCEGKEEKYNVREVFTDFSRFSFEPASTGKRR</sequence>
<protein>
    <submittedName>
        <fullName evidence="1">Uncharacterized protein</fullName>
    </submittedName>
</protein>
<evidence type="ECO:0000313" key="2">
    <source>
        <dbReference type="Proteomes" id="UP000319004"/>
    </source>
</evidence>
<organism evidence="1 2">
    <name type="scientific">Stieleria neptunia</name>
    <dbReference type="NCBI Taxonomy" id="2527979"/>
    <lineage>
        <taxon>Bacteria</taxon>
        <taxon>Pseudomonadati</taxon>
        <taxon>Planctomycetota</taxon>
        <taxon>Planctomycetia</taxon>
        <taxon>Pirellulales</taxon>
        <taxon>Pirellulaceae</taxon>
        <taxon>Stieleria</taxon>
    </lineage>
</organism>
<name>A0A518HJS6_9BACT</name>